<organism evidence="2 3">
    <name type="scientific">Terrimicrobium sacchariphilum</name>
    <dbReference type="NCBI Taxonomy" id="690879"/>
    <lineage>
        <taxon>Bacteria</taxon>
        <taxon>Pseudomonadati</taxon>
        <taxon>Verrucomicrobiota</taxon>
        <taxon>Terrimicrobiia</taxon>
        <taxon>Terrimicrobiales</taxon>
        <taxon>Terrimicrobiaceae</taxon>
        <taxon>Terrimicrobium</taxon>
    </lineage>
</organism>
<comment type="caution">
    <text evidence="2">The sequence shown here is derived from an EMBL/GenBank/DDBJ whole genome shotgun (WGS) entry which is preliminary data.</text>
</comment>
<dbReference type="RefSeq" id="WP_075078440.1">
    <property type="nucleotide sequence ID" value="NZ_BDCO01000002.1"/>
</dbReference>
<keyword evidence="1" id="KW-0732">Signal</keyword>
<dbReference type="STRING" id="690879.TSACC_21010"/>
<dbReference type="Proteomes" id="UP000076023">
    <property type="component" value="Unassembled WGS sequence"/>
</dbReference>
<reference evidence="3" key="1">
    <citation type="journal article" date="2017" name="Genome Announc.">
        <title>Draft Genome Sequence of Terrimicrobium sacchariphilum NM-5T, a Facultative Anaerobic Soil Bacterium of the Class Spartobacteria.</title>
        <authorList>
            <person name="Qiu Y.L."/>
            <person name="Tourlousse D.M."/>
            <person name="Matsuura N."/>
            <person name="Ohashi A."/>
            <person name="Sekiguchi Y."/>
        </authorList>
    </citation>
    <scope>NUCLEOTIDE SEQUENCE [LARGE SCALE GENOMIC DNA]</scope>
    <source>
        <strain evidence="3">NM-5</strain>
    </source>
</reference>
<keyword evidence="3" id="KW-1185">Reference proteome</keyword>
<evidence type="ECO:0000313" key="3">
    <source>
        <dbReference type="Proteomes" id="UP000076023"/>
    </source>
</evidence>
<gene>
    <name evidence="2" type="ORF">TSACC_21010</name>
</gene>
<dbReference type="EMBL" id="BDCO01000002">
    <property type="protein sequence ID" value="GAT32611.1"/>
    <property type="molecule type" value="Genomic_DNA"/>
</dbReference>
<accession>A0A146G4V3</accession>
<dbReference type="AlphaFoldDB" id="A0A146G4V3"/>
<sequence>MKTSLFYLAVFAGMGLVNLSPLQAGDISLDFKQSAIREEKGSQLASGTFSVKGNDLSIKVETSASSEFDFYRLVIPASGQVDVGAKFVMEADVTLASENFLDIVLQTDGGTQIFHAIKESVSGRIEIPIRDFSVSGEGAFPYNIVEIRLMVSGDKSAETGEDTIVIKKLEILE</sequence>
<proteinExistence type="predicted"/>
<dbReference type="InParanoid" id="A0A146G4V3"/>
<feature type="chain" id="PRO_5007524657" evidence="1">
    <location>
        <begin position="25"/>
        <end position="173"/>
    </location>
</feature>
<evidence type="ECO:0000313" key="2">
    <source>
        <dbReference type="EMBL" id="GAT32611.1"/>
    </source>
</evidence>
<protein>
    <submittedName>
        <fullName evidence="2">Uncharacterized protein</fullName>
    </submittedName>
</protein>
<evidence type="ECO:0000256" key="1">
    <source>
        <dbReference type="SAM" id="SignalP"/>
    </source>
</evidence>
<feature type="signal peptide" evidence="1">
    <location>
        <begin position="1"/>
        <end position="24"/>
    </location>
</feature>
<name>A0A146G4V3_TERSA</name>